<dbReference type="EC" id="3.2.1.23" evidence="4 11"/>
<evidence type="ECO:0000256" key="6">
    <source>
        <dbReference type="ARBA" id="ARBA00022525"/>
    </source>
</evidence>
<dbReference type="InterPro" id="IPR019801">
    <property type="entry name" value="Glyco_hydro_35_CS"/>
</dbReference>
<dbReference type="InterPro" id="IPR001944">
    <property type="entry name" value="Glycoside_Hdrlase_35"/>
</dbReference>
<gene>
    <name evidence="14" type="primary">BGAL16</name>
    <name evidence="14" type="ORF">AXF42_Ash016790</name>
</gene>
<keyword evidence="9" id="KW-0325">Glycoprotein</keyword>
<dbReference type="GO" id="GO:0005975">
    <property type="term" value="P:carbohydrate metabolic process"/>
    <property type="evidence" value="ECO:0007669"/>
    <property type="project" value="InterPro"/>
</dbReference>
<dbReference type="InterPro" id="IPR008979">
    <property type="entry name" value="Galactose-bd-like_sf"/>
</dbReference>
<dbReference type="PRINTS" id="PR00742">
    <property type="entry name" value="GLHYDRLASE35"/>
</dbReference>
<dbReference type="GO" id="GO:0004565">
    <property type="term" value="F:beta-galactosidase activity"/>
    <property type="evidence" value="ECO:0007669"/>
    <property type="project" value="UniProtKB-EC"/>
</dbReference>
<reference evidence="14 15" key="1">
    <citation type="journal article" date="2017" name="Nature">
        <title>The Apostasia genome and the evolution of orchids.</title>
        <authorList>
            <person name="Zhang G.Q."/>
            <person name="Liu K.W."/>
            <person name="Li Z."/>
            <person name="Lohaus R."/>
            <person name="Hsiao Y.Y."/>
            <person name="Niu S.C."/>
            <person name="Wang J.Y."/>
            <person name="Lin Y.C."/>
            <person name="Xu Q."/>
            <person name="Chen L.J."/>
            <person name="Yoshida K."/>
            <person name="Fujiwara S."/>
            <person name="Wang Z.W."/>
            <person name="Zhang Y.Q."/>
            <person name="Mitsuda N."/>
            <person name="Wang M."/>
            <person name="Liu G.H."/>
            <person name="Pecoraro L."/>
            <person name="Huang H.X."/>
            <person name="Xiao X.J."/>
            <person name="Lin M."/>
            <person name="Wu X.Y."/>
            <person name="Wu W.L."/>
            <person name="Chen Y.Y."/>
            <person name="Chang S.B."/>
            <person name="Sakamoto S."/>
            <person name="Ohme-Takagi M."/>
            <person name="Yagi M."/>
            <person name="Zeng S.J."/>
            <person name="Shen C.Y."/>
            <person name="Yeh C.M."/>
            <person name="Luo Y.B."/>
            <person name="Tsai W.C."/>
            <person name="Van de Peer Y."/>
            <person name="Liu Z.J."/>
        </authorList>
    </citation>
    <scope>NUCLEOTIDE SEQUENCE [LARGE SCALE GENOMIC DNA]</scope>
    <source>
        <strain evidence="15">cv. Shenzhen</strain>
        <tissue evidence="14">Stem</tissue>
    </source>
</reference>
<dbReference type="PROSITE" id="PS01182">
    <property type="entry name" value="GLYCOSYL_HYDROL_F35"/>
    <property type="match status" value="1"/>
</dbReference>
<evidence type="ECO:0000256" key="3">
    <source>
        <dbReference type="ARBA" id="ARBA00009809"/>
    </source>
</evidence>
<evidence type="ECO:0000256" key="10">
    <source>
        <dbReference type="ARBA" id="ARBA00023295"/>
    </source>
</evidence>
<evidence type="ECO:0000256" key="5">
    <source>
        <dbReference type="ARBA" id="ARBA00022523"/>
    </source>
</evidence>
<dbReference type="Pfam" id="PF17834">
    <property type="entry name" value="GHD"/>
    <property type="match status" value="1"/>
</dbReference>
<accession>A0A2I0BAG7</accession>
<feature type="domain" description="SUEL-type lectin" evidence="13">
    <location>
        <begin position="730"/>
        <end position="816"/>
    </location>
</feature>
<evidence type="ECO:0000313" key="15">
    <source>
        <dbReference type="Proteomes" id="UP000236161"/>
    </source>
</evidence>
<keyword evidence="7" id="KW-0732">Signal</keyword>
<dbReference type="AlphaFoldDB" id="A0A2I0BAG7"/>
<keyword evidence="5" id="KW-0052">Apoplast</keyword>
<evidence type="ECO:0000256" key="12">
    <source>
        <dbReference type="RuleBase" id="RU003679"/>
    </source>
</evidence>
<dbReference type="InterPro" id="IPR048913">
    <property type="entry name" value="BetaGal_gal-bd"/>
</dbReference>
<dbReference type="Gene3D" id="2.60.120.260">
    <property type="entry name" value="Galactose-binding domain-like"/>
    <property type="match status" value="1"/>
</dbReference>
<dbReference type="InterPro" id="IPR000922">
    <property type="entry name" value="Lectin_gal-bd_dom"/>
</dbReference>
<evidence type="ECO:0000256" key="4">
    <source>
        <dbReference type="ARBA" id="ARBA00012756"/>
    </source>
</evidence>
<evidence type="ECO:0000256" key="2">
    <source>
        <dbReference type="ARBA" id="ARBA00004271"/>
    </source>
</evidence>
<dbReference type="FunFam" id="2.60.120.260:FF:000050">
    <property type="entry name" value="Beta-galactosidase"/>
    <property type="match status" value="1"/>
</dbReference>
<dbReference type="InterPro" id="IPR017853">
    <property type="entry name" value="GH"/>
</dbReference>
<keyword evidence="15" id="KW-1185">Reference proteome</keyword>
<evidence type="ECO:0000256" key="9">
    <source>
        <dbReference type="ARBA" id="ARBA00023180"/>
    </source>
</evidence>
<dbReference type="GO" id="GO:0030246">
    <property type="term" value="F:carbohydrate binding"/>
    <property type="evidence" value="ECO:0007669"/>
    <property type="project" value="InterPro"/>
</dbReference>
<dbReference type="InterPro" id="IPR043159">
    <property type="entry name" value="Lectin_gal-bd_sf"/>
</dbReference>
<comment type="catalytic activity">
    <reaction evidence="1 11">
        <text>Hydrolysis of terminal non-reducing beta-D-galactose residues in beta-D-galactosides.</text>
        <dbReference type="EC" id="3.2.1.23"/>
    </reaction>
</comment>
<protein>
    <recommendedName>
        <fullName evidence="4 11">Beta-galactosidase</fullName>
        <ecNumber evidence="4 11">3.2.1.23</ecNumber>
    </recommendedName>
</protein>
<dbReference type="FunFam" id="3.20.20.80:FF:000098">
    <property type="entry name" value="Beta-galactosidase"/>
    <property type="match status" value="1"/>
</dbReference>
<evidence type="ECO:0000313" key="14">
    <source>
        <dbReference type="EMBL" id="PKA64759.1"/>
    </source>
</evidence>
<dbReference type="GO" id="GO:0048046">
    <property type="term" value="C:apoplast"/>
    <property type="evidence" value="ECO:0007669"/>
    <property type="project" value="UniProtKB-SubCell"/>
</dbReference>
<dbReference type="CDD" id="cd22842">
    <property type="entry name" value="Gal_Rha_Lectin_BGal"/>
    <property type="match status" value="1"/>
</dbReference>
<dbReference type="PANTHER" id="PTHR23421">
    <property type="entry name" value="BETA-GALACTOSIDASE RELATED"/>
    <property type="match status" value="1"/>
</dbReference>
<dbReference type="SUPFAM" id="SSF49785">
    <property type="entry name" value="Galactose-binding domain-like"/>
    <property type="match status" value="2"/>
</dbReference>
<dbReference type="FunFam" id="2.60.120.740:FF:000002">
    <property type="entry name" value="Beta-galactosidase"/>
    <property type="match status" value="1"/>
</dbReference>
<name>A0A2I0BAG7_9ASPA</name>
<dbReference type="Gene3D" id="3.20.20.80">
    <property type="entry name" value="Glycosidases"/>
    <property type="match status" value="1"/>
</dbReference>
<dbReference type="InterPro" id="IPR031330">
    <property type="entry name" value="Gly_Hdrlase_35_cat"/>
</dbReference>
<dbReference type="Pfam" id="PF02140">
    <property type="entry name" value="SUEL_Lectin"/>
    <property type="match status" value="1"/>
</dbReference>
<evidence type="ECO:0000259" key="13">
    <source>
        <dbReference type="PROSITE" id="PS50228"/>
    </source>
</evidence>
<proteinExistence type="inferred from homology"/>
<keyword evidence="6" id="KW-0964">Secreted</keyword>
<dbReference type="STRING" id="1088818.A0A2I0BAG7"/>
<dbReference type="SUPFAM" id="SSF51445">
    <property type="entry name" value="(Trans)glycosidases"/>
    <property type="match status" value="1"/>
</dbReference>
<evidence type="ECO:0000256" key="11">
    <source>
        <dbReference type="RuleBase" id="RU000675"/>
    </source>
</evidence>
<evidence type="ECO:0000256" key="7">
    <source>
        <dbReference type="ARBA" id="ARBA00022729"/>
    </source>
</evidence>
<dbReference type="Pfam" id="PF21467">
    <property type="entry name" value="BetaGal_gal-bd"/>
    <property type="match status" value="1"/>
</dbReference>
<organism evidence="14 15">
    <name type="scientific">Apostasia shenzhenica</name>
    <dbReference type="NCBI Taxonomy" id="1088818"/>
    <lineage>
        <taxon>Eukaryota</taxon>
        <taxon>Viridiplantae</taxon>
        <taxon>Streptophyta</taxon>
        <taxon>Embryophyta</taxon>
        <taxon>Tracheophyta</taxon>
        <taxon>Spermatophyta</taxon>
        <taxon>Magnoliopsida</taxon>
        <taxon>Liliopsida</taxon>
        <taxon>Asparagales</taxon>
        <taxon>Orchidaceae</taxon>
        <taxon>Apostasioideae</taxon>
        <taxon>Apostasia</taxon>
    </lineage>
</organism>
<keyword evidence="8 11" id="KW-0378">Hydrolase</keyword>
<dbReference type="PROSITE" id="PS50228">
    <property type="entry name" value="SUEL_LECTIN"/>
    <property type="match status" value="1"/>
</dbReference>
<dbReference type="Gene3D" id="2.60.120.740">
    <property type="match status" value="1"/>
</dbReference>
<dbReference type="EMBL" id="KZ451900">
    <property type="protein sequence ID" value="PKA64759.1"/>
    <property type="molecule type" value="Genomic_DNA"/>
</dbReference>
<sequence>MIRRGGIEFQCGSKMKLPEMAILATAVLLLSAVSIAGVEVSYDGRALLINGSRRILFSGSIHYPRSTPEMWPSLIAKAKLGGLDVIQTYVFWNLHEPIPGQYNFEGRCDLVRFIKEIRDQGLYVSLRIGPFIESEWKYGGLPFWLHDIPGIVFRSNNEPFKLYMQSFVTKIVEIMKFEQLYASQGGPIILSQIENEYQNVQHAFHEKGPAYVKWAASMAVGLQTGVPWMMCKQDDAPDPVINTCNGMNCGKTFKGPNSPDKPSLWTENWTSFYQVYGEEPYIRPAKDIAYAVALFIVKKNGSFVNYYMYHGGTNFGRSTSSYIVTAYYDQAPLDEYGLIWQPKWAHLRDLHAAVKLNSEPLLKGKYTNALVGRTQEAHVFQMDTGKCVAFLVNDDSNGDATIKFRNVRYKLPPKSISILSGCRKVIFNTAMVSAQQGTRSATIVESFDQAIRWKYIMEEIPTSTWEENGLLEQMTTTKDTTDYLWYIISYNNTSGDEQYIIDVNSLSHIIHAVVNGKYAGTVHGNYKTGSITLKKTISLMNGMNDISLLSAMVGLPDSGAYLEHRVAGLRNVQISNLKNQSQDLSNSRWKYQVGLLGEKLKFFTEVGSKLPRWKTVDSFSSQPFIWYMTRFNAPPGSSPLALNLACMGKGELWINGQSIGRYWVSFKTPKGVPSQSLYHVPRSFLRPLDNLLVLFEEIGGNPSKITLEALAVTRVCGKVSEFYPKSVIEQRKHLTIDLQCHKGSIISSIEFASYGNPAGNCQAYSMGSCHSTASRAFVEKTCLGRRRCSIPVSSNKFGGDPCPGTSKSLLVVANCQKS</sequence>
<dbReference type="OrthoDB" id="1657402at2759"/>
<keyword evidence="10 11" id="KW-0326">Glycosidase</keyword>
<evidence type="ECO:0000256" key="1">
    <source>
        <dbReference type="ARBA" id="ARBA00001412"/>
    </source>
</evidence>
<dbReference type="InterPro" id="IPR041392">
    <property type="entry name" value="GHD"/>
</dbReference>
<comment type="subcellular location">
    <subcellularLocation>
        <location evidence="2">Secreted</location>
        <location evidence="2">Extracellular space</location>
        <location evidence="2">Apoplast</location>
    </subcellularLocation>
</comment>
<evidence type="ECO:0000256" key="8">
    <source>
        <dbReference type="ARBA" id="ARBA00022801"/>
    </source>
</evidence>
<comment type="similarity">
    <text evidence="3 12">Belongs to the glycosyl hydrolase 35 family.</text>
</comment>
<dbReference type="Proteomes" id="UP000236161">
    <property type="component" value="Unassembled WGS sequence"/>
</dbReference>
<dbReference type="Pfam" id="PF01301">
    <property type="entry name" value="Glyco_hydro_35"/>
    <property type="match status" value="1"/>
</dbReference>